<gene>
    <name evidence="3" type="ORF">HLB23_18400</name>
</gene>
<comment type="caution">
    <text evidence="3">The sequence shown here is derived from an EMBL/GenBank/DDBJ whole genome shotgun (WGS) entry which is preliminary data.</text>
</comment>
<evidence type="ECO:0000313" key="3">
    <source>
        <dbReference type="EMBL" id="NNH71806.1"/>
    </source>
</evidence>
<keyword evidence="1" id="KW-0238">DNA-binding</keyword>
<dbReference type="Pfam" id="PF00440">
    <property type="entry name" value="TetR_N"/>
    <property type="match status" value="1"/>
</dbReference>
<reference evidence="3 4" key="1">
    <citation type="submission" date="2020-05" db="EMBL/GenBank/DDBJ databases">
        <title>MicrobeNet Type strains.</title>
        <authorList>
            <person name="Nicholson A.C."/>
        </authorList>
    </citation>
    <scope>NUCLEOTIDE SEQUENCE [LARGE SCALE GENOMIC DNA]</scope>
    <source>
        <strain evidence="3 4">JCM 3224</strain>
    </source>
</reference>
<proteinExistence type="predicted"/>
<dbReference type="SUPFAM" id="SSF46689">
    <property type="entry name" value="Homeodomain-like"/>
    <property type="match status" value="1"/>
</dbReference>
<feature type="domain" description="HTH tetR-type" evidence="2">
    <location>
        <begin position="9"/>
        <end position="36"/>
    </location>
</feature>
<dbReference type="RefSeq" id="WP_084521137.1">
    <property type="nucleotide sequence ID" value="NZ_JABELX010000006.1"/>
</dbReference>
<accession>A0A849C2M8</accession>
<dbReference type="InterPro" id="IPR001647">
    <property type="entry name" value="HTH_TetR"/>
</dbReference>
<dbReference type="AlphaFoldDB" id="A0A849C2M8"/>
<name>A0A849C2M8_9NOCA</name>
<evidence type="ECO:0000256" key="1">
    <source>
        <dbReference type="ARBA" id="ARBA00023125"/>
    </source>
</evidence>
<keyword evidence="4" id="KW-1185">Reference proteome</keyword>
<dbReference type="EMBL" id="JABELX010000006">
    <property type="protein sequence ID" value="NNH71806.1"/>
    <property type="molecule type" value="Genomic_DNA"/>
</dbReference>
<organism evidence="3 4">
    <name type="scientific">Nocardia uniformis</name>
    <dbReference type="NCBI Taxonomy" id="53432"/>
    <lineage>
        <taxon>Bacteria</taxon>
        <taxon>Bacillati</taxon>
        <taxon>Actinomycetota</taxon>
        <taxon>Actinomycetes</taxon>
        <taxon>Mycobacteriales</taxon>
        <taxon>Nocardiaceae</taxon>
        <taxon>Nocardia</taxon>
    </lineage>
</organism>
<protein>
    <submittedName>
        <fullName evidence="3">Helix-turn-helix transcriptional regulator</fullName>
    </submittedName>
</protein>
<dbReference type="Proteomes" id="UP000586827">
    <property type="component" value="Unassembled WGS sequence"/>
</dbReference>
<evidence type="ECO:0000313" key="4">
    <source>
        <dbReference type="Proteomes" id="UP000586827"/>
    </source>
</evidence>
<sequence length="47" mass="5242">MRCIGVLEAVAERGYAATTVADIVARASVSRRTFYRVSYRNHPLTGR</sequence>
<dbReference type="Gene3D" id="1.10.10.60">
    <property type="entry name" value="Homeodomain-like"/>
    <property type="match status" value="1"/>
</dbReference>
<evidence type="ECO:0000259" key="2">
    <source>
        <dbReference type="Pfam" id="PF00440"/>
    </source>
</evidence>
<dbReference type="GO" id="GO:0003677">
    <property type="term" value="F:DNA binding"/>
    <property type="evidence" value="ECO:0007669"/>
    <property type="project" value="UniProtKB-KW"/>
</dbReference>
<dbReference type="InterPro" id="IPR009057">
    <property type="entry name" value="Homeodomain-like_sf"/>
</dbReference>